<sequence length="380" mass="43495">MTVISRKHQQKERKRTETKTGVAYLFRCPEKQQAVAERRSFSTCHLRPSQRQRSRKGKQNREEGKEKRRKQGEERRKRQATQENAQTNTGNGGLKKMASPADQVGRTRGANTFPLGNQSLALESLKDQLGFLVTKILGGDSLIHNKTKDPEIQSKVAATPRSATRVRQDGDSTRDPWTKLGDCLRSDAKKLSPIKNLNCIMNEVNKLTTRFQNVDKDAFFRKYGCLVEIARVEVLSPVVRALVHFWIQTTGVFSFRSIYLCPTMEEYEMLTEFPNNLYMIYFPLRSGKIIPELSKLLRIANLEKFLEKNATDLKWRMLEIELEKKSGLEKKRLIALGIFGLVLLPSQMGVVSLEVTTAYVEYEITQINPVADFNQNHLDT</sequence>
<comment type="caution">
    <text evidence="1">The sequence shown here is derived from an EMBL/GenBank/DDBJ whole genome shotgun (WGS) entry which is preliminary data.</text>
</comment>
<proteinExistence type="predicted"/>
<organism evidence="1 2">
    <name type="scientific">Populus alba</name>
    <name type="common">White poplar</name>
    <dbReference type="NCBI Taxonomy" id="43335"/>
    <lineage>
        <taxon>Eukaryota</taxon>
        <taxon>Viridiplantae</taxon>
        <taxon>Streptophyta</taxon>
        <taxon>Embryophyta</taxon>
        <taxon>Tracheophyta</taxon>
        <taxon>Spermatophyta</taxon>
        <taxon>Magnoliopsida</taxon>
        <taxon>eudicotyledons</taxon>
        <taxon>Gunneridae</taxon>
        <taxon>Pentapetalae</taxon>
        <taxon>rosids</taxon>
        <taxon>fabids</taxon>
        <taxon>Malpighiales</taxon>
        <taxon>Salicaceae</taxon>
        <taxon>Saliceae</taxon>
        <taxon>Populus</taxon>
    </lineage>
</organism>
<evidence type="ECO:0000313" key="1">
    <source>
        <dbReference type="EMBL" id="KAL3565344.1"/>
    </source>
</evidence>
<name>A0ACC4AGN6_POPAL</name>
<accession>A0ACC4AGN6</accession>
<dbReference type="Proteomes" id="UP000309997">
    <property type="component" value="Unassembled WGS sequence"/>
</dbReference>
<dbReference type="EMBL" id="RCHU02000019">
    <property type="protein sequence ID" value="KAL3565344.1"/>
    <property type="molecule type" value="Genomic_DNA"/>
</dbReference>
<reference evidence="1 2" key="1">
    <citation type="journal article" date="2024" name="Plant Biotechnol. J.">
        <title>Genome and CRISPR/Cas9 system of a widespread forest tree (Populus alba) in the world.</title>
        <authorList>
            <person name="Liu Y.J."/>
            <person name="Jiang P.F."/>
            <person name="Han X.M."/>
            <person name="Li X.Y."/>
            <person name="Wang H.M."/>
            <person name="Wang Y.J."/>
            <person name="Wang X.X."/>
            <person name="Zeng Q.Y."/>
        </authorList>
    </citation>
    <scope>NUCLEOTIDE SEQUENCE [LARGE SCALE GENOMIC DNA]</scope>
    <source>
        <strain evidence="2">cv. PAL-ZL1</strain>
    </source>
</reference>
<keyword evidence="2" id="KW-1185">Reference proteome</keyword>
<gene>
    <name evidence="1" type="ORF">D5086_033390</name>
</gene>
<protein>
    <submittedName>
        <fullName evidence="1">Uncharacterized protein</fullName>
    </submittedName>
</protein>
<evidence type="ECO:0000313" key="2">
    <source>
        <dbReference type="Proteomes" id="UP000309997"/>
    </source>
</evidence>